<organism evidence="10 11">
    <name type="scientific">Candidatus Harrisonbacteria bacterium RIFCSPLOWO2_01_FULL_44_18</name>
    <dbReference type="NCBI Taxonomy" id="1798407"/>
    <lineage>
        <taxon>Bacteria</taxon>
        <taxon>Candidatus Harrisoniibacteriota</taxon>
    </lineage>
</organism>
<evidence type="ECO:0000256" key="5">
    <source>
        <dbReference type="ARBA" id="ARBA00022692"/>
    </source>
</evidence>
<feature type="transmembrane region" description="Helical" evidence="8">
    <location>
        <begin position="224"/>
        <end position="243"/>
    </location>
</feature>
<accession>A0A1G1ZLN8</accession>
<keyword evidence="7 8" id="KW-0472">Membrane</keyword>
<comment type="subcellular location">
    <subcellularLocation>
        <location evidence="1">Cell membrane</location>
        <topology evidence="1">Multi-pass membrane protein</topology>
    </subcellularLocation>
</comment>
<reference evidence="10 11" key="1">
    <citation type="journal article" date="2016" name="Nat. Commun.">
        <title>Thousands of microbial genomes shed light on interconnected biogeochemical processes in an aquifer system.</title>
        <authorList>
            <person name="Anantharaman K."/>
            <person name="Brown C.T."/>
            <person name="Hug L.A."/>
            <person name="Sharon I."/>
            <person name="Castelle C.J."/>
            <person name="Probst A.J."/>
            <person name="Thomas B.C."/>
            <person name="Singh A."/>
            <person name="Wilkins M.J."/>
            <person name="Karaoz U."/>
            <person name="Brodie E.L."/>
            <person name="Williams K.H."/>
            <person name="Hubbard S.S."/>
            <person name="Banfield J.F."/>
        </authorList>
    </citation>
    <scope>NUCLEOTIDE SEQUENCE [LARGE SCALE GENOMIC DNA]</scope>
</reference>
<evidence type="ECO:0000256" key="1">
    <source>
        <dbReference type="ARBA" id="ARBA00004651"/>
    </source>
</evidence>
<evidence type="ECO:0000256" key="7">
    <source>
        <dbReference type="ARBA" id="ARBA00023136"/>
    </source>
</evidence>
<feature type="transmembrane region" description="Helical" evidence="8">
    <location>
        <begin position="295"/>
        <end position="313"/>
    </location>
</feature>
<evidence type="ECO:0000256" key="3">
    <source>
        <dbReference type="ARBA" id="ARBA00022676"/>
    </source>
</evidence>
<name>A0A1G1ZLN8_9BACT</name>
<dbReference type="Proteomes" id="UP000177942">
    <property type="component" value="Unassembled WGS sequence"/>
</dbReference>
<feature type="domain" description="Glycosyltransferase RgtA/B/C/D-like" evidence="9">
    <location>
        <begin position="85"/>
        <end position="241"/>
    </location>
</feature>
<dbReference type="PANTHER" id="PTHR33908:SF11">
    <property type="entry name" value="MEMBRANE PROTEIN"/>
    <property type="match status" value="1"/>
</dbReference>
<feature type="transmembrane region" description="Helical" evidence="8">
    <location>
        <begin position="160"/>
        <end position="177"/>
    </location>
</feature>
<dbReference type="InterPro" id="IPR038731">
    <property type="entry name" value="RgtA/B/C-like"/>
</dbReference>
<dbReference type="EMBL" id="MHJJ01000008">
    <property type="protein sequence ID" value="OGY65568.1"/>
    <property type="molecule type" value="Genomic_DNA"/>
</dbReference>
<evidence type="ECO:0000256" key="6">
    <source>
        <dbReference type="ARBA" id="ARBA00022989"/>
    </source>
</evidence>
<evidence type="ECO:0000256" key="4">
    <source>
        <dbReference type="ARBA" id="ARBA00022679"/>
    </source>
</evidence>
<proteinExistence type="predicted"/>
<feature type="transmembrane region" description="Helical" evidence="8">
    <location>
        <begin position="371"/>
        <end position="387"/>
    </location>
</feature>
<dbReference type="InterPro" id="IPR050297">
    <property type="entry name" value="LipidA_mod_glycosyltrf_83"/>
</dbReference>
<dbReference type="Pfam" id="PF13231">
    <property type="entry name" value="PMT_2"/>
    <property type="match status" value="1"/>
</dbReference>
<sequence>MRKKYILAVILITAAILRFWNLGYGDVTGSDEVLYAFRAVRMLDFDNAEHQTTPLEWFDARINADSNADLRERAIPRWTKLSFHDHPPLVFLIQHVFIRIFGENNFAFRLSSALLGIASVYLIYLIGSVLFSRNAGLFSAALLGVTVNHVFISRIGIQEPYVIFFILLAIYFFLRAFQKDTYFLWMGAAVGLGLLTKYTVFIVVPIFFAYLLFFKRQYLGNKKLWLGVLLAVILFSPVLAYNFKLYQAVGHFDFQISYILGQKPEVWKDAPGKEEIGALADRLRDFIPNLLATNSWLFLGFFGSAAAVFLVSLKPGSRNSIISGSRSSARDNRPAAVEFSPPGIFSSDGSRNNRVFTTWIKNSLKILKNHAFLLLIFSFLILLLFLIGPTFRFLTMLTPFLALGIAAVFSNIRWRPFYVALTAVLIFEIGYSVNSQILSYPKGPEFWSFSKVRYENYNWGYNELDRFLQKELAGKYPALNFRLQYQFLEDIKNESIKKDQAKKYQPYPALIVYDSNIQQAAQLWILDRLQIYHGWPIIKAQDYFSLPQKQDLNYYFIFPTDKIPLKKPERLTAFGANLETELLYRGLVPEVIYNKRGDQVFRIYRPLAQ</sequence>
<dbReference type="GO" id="GO:0005886">
    <property type="term" value="C:plasma membrane"/>
    <property type="evidence" value="ECO:0007669"/>
    <property type="project" value="UniProtKB-SubCell"/>
</dbReference>
<evidence type="ECO:0000259" key="9">
    <source>
        <dbReference type="Pfam" id="PF13231"/>
    </source>
</evidence>
<dbReference type="GO" id="GO:0016763">
    <property type="term" value="F:pentosyltransferase activity"/>
    <property type="evidence" value="ECO:0007669"/>
    <property type="project" value="TreeGrafter"/>
</dbReference>
<dbReference type="PANTHER" id="PTHR33908">
    <property type="entry name" value="MANNOSYLTRANSFERASE YKCB-RELATED"/>
    <property type="match status" value="1"/>
</dbReference>
<keyword evidence="4" id="KW-0808">Transferase</keyword>
<gene>
    <name evidence="10" type="ORF">A3A16_01760</name>
</gene>
<keyword evidence="3" id="KW-0328">Glycosyltransferase</keyword>
<feature type="transmembrane region" description="Helical" evidence="8">
    <location>
        <begin position="417"/>
        <end position="433"/>
    </location>
</feature>
<evidence type="ECO:0000313" key="11">
    <source>
        <dbReference type="Proteomes" id="UP000177942"/>
    </source>
</evidence>
<comment type="caution">
    <text evidence="10">The sequence shown here is derived from an EMBL/GenBank/DDBJ whole genome shotgun (WGS) entry which is preliminary data.</text>
</comment>
<evidence type="ECO:0000256" key="2">
    <source>
        <dbReference type="ARBA" id="ARBA00022475"/>
    </source>
</evidence>
<dbReference type="STRING" id="1798407.A3A16_01760"/>
<keyword evidence="2" id="KW-1003">Cell membrane</keyword>
<feature type="transmembrane region" description="Helical" evidence="8">
    <location>
        <begin position="114"/>
        <end position="131"/>
    </location>
</feature>
<dbReference type="SUPFAM" id="SSF82866">
    <property type="entry name" value="Multidrug efflux transporter AcrB transmembrane domain"/>
    <property type="match status" value="1"/>
</dbReference>
<dbReference type="GO" id="GO:0009103">
    <property type="term" value="P:lipopolysaccharide biosynthetic process"/>
    <property type="evidence" value="ECO:0007669"/>
    <property type="project" value="UniProtKB-ARBA"/>
</dbReference>
<evidence type="ECO:0000313" key="10">
    <source>
        <dbReference type="EMBL" id="OGY65568.1"/>
    </source>
</evidence>
<dbReference type="AlphaFoldDB" id="A0A1G1ZLN8"/>
<keyword evidence="6 8" id="KW-1133">Transmembrane helix</keyword>
<evidence type="ECO:0000256" key="8">
    <source>
        <dbReference type="SAM" id="Phobius"/>
    </source>
</evidence>
<feature type="transmembrane region" description="Helical" evidence="8">
    <location>
        <begin position="393"/>
        <end position="410"/>
    </location>
</feature>
<protein>
    <recommendedName>
        <fullName evidence="9">Glycosyltransferase RgtA/B/C/D-like domain-containing protein</fullName>
    </recommendedName>
</protein>
<keyword evidence="5 8" id="KW-0812">Transmembrane</keyword>
<feature type="transmembrane region" description="Helical" evidence="8">
    <location>
        <begin position="183"/>
        <end position="212"/>
    </location>
</feature>